<dbReference type="Proteomes" id="UP000284605">
    <property type="component" value="Unassembled WGS sequence"/>
</dbReference>
<evidence type="ECO:0000313" key="3">
    <source>
        <dbReference type="Proteomes" id="UP000284605"/>
    </source>
</evidence>
<proteinExistence type="predicted"/>
<dbReference type="EMBL" id="QYUK01000016">
    <property type="protein sequence ID" value="RJF80822.1"/>
    <property type="molecule type" value="Genomic_DNA"/>
</dbReference>
<feature type="region of interest" description="Disordered" evidence="1">
    <location>
        <begin position="47"/>
        <end position="98"/>
    </location>
</feature>
<feature type="compositionally biased region" description="Low complexity" evidence="1">
    <location>
        <begin position="73"/>
        <end position="85"/>
    </location>
</feature>
<comment type="caution">
    <text evidence="2">The sequence shown here is derived from an EMBL/GenBank/DDBJ whole genome shotgun (WGS) entry which is preliminary data.</text>
</comment>
<reference evidence="2 3" key="1">
    <citation type="submission" date="2018-09" db="EMBL/GenBank/DDBJ databases">
        <authorList>
            <person name="Zhu H."/>
        </authorList>
    </citation>
    <scope>NUCLEOTIDE SEQUENCE [LARGE SCALE GENOMIC DNA]</scope>
    <source>
        <strain evidence="2 3">K1W22B-8</strain>
    </source>
</reference>
<sequence length="472" mass="50283">MPGRSTKGSPLVPLAPCTRMTVALGASASTYQATRSTPSLERKLTVLTGRSRGGGSTSLRNAASRAKGPRPTPRTGTATISTRRTTASRRIRHPSSRAARRSALSFIYLASHGDDSMAPSYDQSAKIHAFRWQAVASRALESPFYADLASCLADDIEAGGALAGMVEGFSQDPKEALLPLRVLGALHRAVLDDLDPLLAAHWPSGGGPGDAAAACPRGLAVLGEHPDLLADYLDRAVQTNEVQRAAVLAPALLAATALTGRPLALYEIGASAGLNLAWDAYRYDWGWRRWGRDGAPVALAAEWTGRQPALPDGVEIIARAGCDPHPIDLADRAARQRLLSYVWPDQAARIARLRQAIDAALASPAPSLTAARAIDWLPRQLAARPKGVTAIVYHSYVWPYIAAAEQEALTRLIAAQGAMADAVSPLGWLRMELAPDGAACDLRLTLWPGGEERMLGRCHAHGNWLIWSGDQP</sequence>
<organism evidence="2 3">
    <name type="scientific">Oleomonas cavernae</name>
    <dbReference type="NCBI Taxonomy" id="2320859"/>
    <lineage>
        <taxon>Bacteria</taxon>
        <taxon>Pseudomonadati</taxon>
        <taxon>Pseudomonadota</taxon>
        <taxon>Alphaproteobacteria</taxon>
        <taxon>Acetobacterales</taxon>
        <taxon>Acetobacteraceae</taxon>
        <taxon>Oleomonas</taxon>
    </lineage>
</organism>
<protein>
    <submittedName>
        <fullName evidence="2">DUF2332 domain-containing protein</fullName>
    </submittedName>
</protein>
<gene>
    <name evidence="2" type="ORF">D3874_25485</name>
</gene>
<accession>A0A418VUI5</accession>
<name>A0A418VUI5_9PROT</name>
<dbReference type="AlphaFoldDB" id="A0A418VUI5"/>
<evidence type="ECO:0000256" key="1">
    <source>
        <dbReference type="SAM" id="MobiDB-lite"/>
    </source>
</evidence>
<evidence type="ECO:0000313" key="2">
    <source>
        <dbReference type="EMBL" id="RJF80822.1"/>
    </source>
</evidence>
<keyword evidence="3" id="KW-1185">Reference proteome</keyword>
<dbReference type="Pfam" id="PF10094">
    <property type="entry name" value="DUF2332"/>
    <property type="match status" value="1"/>
</dbReference>
<feature type="compositionally biased region" description="Basic residues" evidence="1">
    <location>
        <begin position="86"/>
        <end position="98"/>
    </location>
</feature>
<dbReference type="InterPro" id="IPR011200">
    <property type="entry name" value="UCP012608"/>
</dbReference>